<reference evidence="1" key="1">
    <citation type="submission" date="2020-08" db="EMBL/GenBank/DDBJ databases">
        <title>Plant associated metagenomes--Microbial community diversity and host control of community assembly across model and emerging plant ecological genomics systems.</title>
        <authorList>
            <person name="Dangl J."/>
        </authorList>
    </citation>
    <scope>NUCLEOTIDE SEQUENCE</scope>
    <source>
        <strain evidence="1">KD5</strain>
    </source>
</reference>
<name>A0ACC5MLT0_9PSED</name>
<organism evidence="1 2">
    <name type="scientific">Pseudomonas umsongensis</name>
    <dbReference type="NCBI Taxonomy" id="198618"/>
    <lineage>
        <taxon>Bacteria</taxon>
        <taxon>Pseudomonadati</taxon>
        <taxon>Pseudomonadota</taxon>
        <taxon>Gammaproteobacteria</taxon>
        <taxon>Pseudomonadales</taxon>
        <taxon>Pseudomonadaceae</taxon>
        <taxon>Pseudomonas</taxon>
    </lineage>
</organism>
<sequence>MLQADDFLPRMDIYPMLKFNAHLGFQFNELPFLQRIEAAAAAGFRAVEFPSPYEFDASLLADHLAQYSLPLIQFAAPAGVTKGIAALQGKEEEFRNGLLRAASYAKALACSDVHIMSGVTTLDDAGRVFGSNLEYAVKYFEDQGLRPLIEVICAQEMPGYYMSDFSKAQQVLETFPSVGLILDLYHAQLLTGDAADVLARFYDRTVHVQIADCPGRHEPGTGSIDFAALFATLEQRGYTGWIGCEYRPSGSTVASLDWIRQLSA</sequence>
<dbReference type="EC" id="5.3.1.22" evidence="1"/>
<keyword evidence="1" id="KW-0413">Isomerase</keyword>
<gene>
    <name evidence="1" type="ORF">FHR69_005667</name>
</gene>
<proteinExistence type="predicted"/>
<protein>
    <submittedName>
        <fullName evidence="1">Hydroxypyruvate isomerase</fullName>
        <ecNumber evidence="1">5.3.1.22</ecNumber>
    </submittedName>
</protein>
<accession>A0ACC5MLT0</accession>
<dbReference type="EMBL" id="JACHVR010000007">
    <property type="protein sequence ID" value="MBB2889671.1"/>
    <property type="molecule type" value="Genomic_DNA"/>
</dbReference>
<dbReference type="Proteomes" id="UP000589818">
    <property type="component" value="Unassembled WGS sequence"/>
</dbReference>
<evidence type="ECO:0000313" key="2">
    <source>
        <dbReference type="Proteomes" id="UP000589818"/>
    </source>
</evidence>
<evidence type="ECO:0000313" key="1">
    <source>
        <dbReference type="EMBL" id="MBB2889671.1"/>
    </source>
</evidence>
<keyword evidence="2" id="KW-1185">Reference proteome</keyword>
<comment type="caution">
    <text evidence="1">The sequence shown here is derived from an EMBL/GenBank/DDBJ whole genome shotgun (WGS) entry which is preliminary data.</text>
</comment>